<accession>A0ABN1XP92</accession>
<keyword evidence="3" id="KW-0813">Transport</keyword>
<keyword evidence="6 8" id="KW-1133">Transmembrane helix</keyword>
<evidence type="ECO:0000256" key="2">
    <source>
        <dbReference type="ARBA" id="ARBA00007935"/>
    </source>
</evidence>
<reference evidence="9 10" key="1">
    <citation type="journal article" date="2019" name="Int. J. Syst. Evol. Microbiol.">
        <title>The Global Catalogue of Microorganisms (GCM) 10K type strain sequencing project: providing services to taxonomists for standard genome sequencing and annotation.</title>
        <authorList>
            <consortium name="The Broad Institute Genomics Platform"/>
            <consortium name="The Broad Institute Genome Sequencing Center for Infectious Disease"/>
            <person name="Wu L."/>
            <person name="Ma J."/>
        </authorList>
    </citation>
    <scope>NUCLEOTIDE SEQUENCE [LARGE SCALE GENOMIC DNA]</scope>
    <source>
        <strain evidence="9 10">JCM 11896</strain>
    </source>
</reference>
<feature type="transmembrane region" description="Helical" evidence="8">
    <location>
        <begin position="249"/>
        <end position="276"/>
    </location>
</feature>
<keyword evidence="4" id="KW-1003">Cell membrane</keyword>
<dbReference type="InterPro" id="IPR037294">
    <property type="entry name" value="ABC_BtuC-like"/>
</dbReference>
<dbReference type="EMBL" id="BAAAJK010000007">
    <property type="protein sequence ID" value="GAA1386770.1"/>
    <property type="molecule type" value="Genomic_DNA"/>
</dbReference>
<dbReference type="SUPFAM" id="SSF81345">
    <property type="entry name" value="ABC transporter involved in vitamin B12 uptake, BtuC"/>
    <property type="match status" value="1"/>
</dbReference>
<evidence type="ECO:0000256" key="5">
    <source>
        <dbReference type="ARBA" id="ARBA00022692"/>
    </source>
</evidence>
<keyword evidence="10" id="KW-1185">Reference proteome</keyword>
<keyword evidence="5 8" id="KW-0812">Transmembrane</keyword>
<evidence type="ECO:0000256" key="1">
    <source>
        <dbReference type="ARBA" id="ARBA00004651"/>
    </source>
</evidence>
<feature type="transmembrane region" description="Helical" evidence="8">
    <location>
        <begin position="288"/>
        <end position="308"/>
    </location>
</feature>
<name>A0ABN1XP92_9PSEU</name>
<proteinExistence type="inferred from homology"/>
<comment type="subcellular location">
    <subcellularLocation>
        <location evidence="1">Cell membrane</location>
        <topology evidence="1">Multi-pass membrane protein</topology>
    </subcellularLocation>
</comment>
<gene>
    <name evidence="9" type="ORF">GCM10009613_21280</name>
</gene>
<evidence type="ECO:0000256" key="8">
    <source>
        <dbReference type="SAM" id="Phobius"/>
    </source>
</evidence>
<feature type="transmembrane region" description="Helical" evidence="8">
    <location>
        <begin position="76"/>
        <end position="94"/>
    </location>
</feature>
<dbReference type="CDD" id="cd06550">
    <property type="entry name" value="TM_ABC_iron-siderophores_like"/>
    <property type="match status" value="1"/>
</dbReference>
<feature type="transmembrane region" description="Helical" evidence="8">
    <location>
        <begin position="130"/>
        <end position="150"/>
    </location>
</feature>
<evidence type="ECO:0000256" key="7">
    <source>
        <dbReference type="ARBA" id="ARBA00023136"/>
    </source>
</evidence>
<dbReference type="PANTHER" id="PTHR30472:SF24">
    <property type="entry name" value="FERRIC ENTEROBACTIN TRANSPORT SYSTEM PERMEASE PROTEIN FEPG"/>
    <property type="match status" value="1"/>
</dbReference>
<evidence type="ECO:0000313" key="10">
    <source>
        <dbReference type="Proteomes" id="UP001501414"/>
    </source>
</evidence>
<evidence type="ECO:0000256" key="4">
    <source>
        <dbReference type="ARBA" id="ARBA00022475"/>
    </source>
</evidence>
<feature type="transmembrane region" description="Helical" evidence="8">
    <location>
        <begin position="157"/>
        <end position="179"/>
    </location>
</feature>
<dbReference type="PANTHER" id="PTHR30472">
    <property type="entry name" value="FERRIC ENTEROBACTIN TRANSPORT SYSTEM PERMEASE PROTEIN"/>
    <property type="match status" value="1"/>
</dbReference>
<evidence type="ECO:0000256" key="3">
    <source>
        <dbReference type="ARBA" id="ARBA00022448"/>
    </source>
</evidence>
<dbReference type="Gene3D" id="1.10.3470.10">
    <property type="entry name" value="ABC transporter involved in vitamin B12 uptake, BtuC"/>
    <property type="match status" value="1"/>
</dbReference>
<comment type="similarity">
    <text evidence="2">Belongs to the binding-protein-dependent transport system permease family. FecCD subfamily.</text>
</comment>
<evidence type="ECO:0000256" key="6">
    <source>
        <dbReference type="ARBA" id="ARBA00022989"/>
    </source>
</evidence>
<keyword evidence="7 8" id="KW-0472">Membrane</keyword>
<feature type="transmembrane region" description="Helical" evidence="8">
    <location>
        <begin position="106"/>
        <end position="124"/>
    </location>
</feature>
<organism evidence="9 10">
    <name type="scientific">Pseudonocardia kongjuensis</name>
    <dbReference type="NCBI Taxonomy" id="102227"/>
    <lineage>
        <taxon>Bacteria</taxon>
        <taxon>Bacillati</taxon>
        <taxon>Actinomycetota</taxon>
        <taxon>Actinomycetes</taxon>
        <taxon>Pseudonocardiales</taxon>
        <taxon>Pseudonocardiaceae</taxon>
        <taxon>Pseudonocardia</taxon>
    </lineage>
</organism>
<evidence type="ECO:0000313" key="9">
    <source>
        <dbReference type="EMBL" id="GAA1386770.1"/>
    </source>
</evidence>
<dbReference type="Proteomes" id="UP001501414">
    <property type="component" value="Unassembled WGS sequence"/>
</dbReference>
<dbReference type="InterPro" id="IPR000522">
    <property type="entry name" value="ABC_transptr_permease_BtuC"/>
</dbReference>
<feature type="transmembrane region" description="Helical" evidence="8">
    <location>
        <begin position="21"/>
        <end position="40"/>
    </location>
</feature>
<sequence>MGGGTVVLRRGPFSARFGVRGLVLGTLTWLGAVLVALWATTVGQYPVPLPTVLDTLAGNGTLITYDVVVNHRIPRALTGVLVGAAFGVAGGVLQRLAHNPLVSPDVIGINAGASAGAVLMIIGFGATAAWVTGGALAGAAVAAVAVYAIAYRGGFSGYRLVLVGIGVAAILGAAATFLLSRADINAAYQAAVWLVGSLAGRSWPDVVPVAAGLCLLLPPMLALTRRLAVLELGDDLARALSPRVGRARAGLLAGAVGLSALATASAGPVGFVALVAPQIVRRVLRDRSPGLLACAGTGALVVVTADLVARTVFAPRELPVGVLTALVGAPVLIALLVRGNRIGASG</sequence>
<protein>
    <submittedName>
        <fullName evidence="9">Iron chelate uptake ABC transporter family permease subunit</fullName>
    </submittedName>
</protein>
<feature type="transmembrane region" description="Helical" evidence="8">
    <location>
        <begin position="320"/>
        <end position="337"/>
    </location>
</feature>
<comment type="caution">
    <text evidence="9">The sequence shown here is derived from an EMBL/GenBank/DDBJ whole genome shotgun (WGS) entry which is preliminary data.</text>
</comment>
<dbReference type="Pfam" id="PF01032">
    <property type="entry name" value="FecCD"/>
    <property type="match status" value="1"/>
</dbReference>